<evidence type="ECO:0000313" key="2">
    <source>
        <dbReference type="EMBL" id="MEL0631089.1"/>
    </source>
</evidence>
<accession>A0ABU9GUU6</accession>
<dbReference type="Proteomes" id="UP001369082">
    <property type="component" value="Unassembled WGS sequence"/>
</dbReference>
<sequence length="65" mass="7365">NQKMEHPYKPIMIVGGGYFGQSLANRLQKENSVKLIETNYRRAEYLSETLSNTIVLCGDSSDQDL</sequence>
<dbReference type="EMBL" id="JBAKAZ010000454">
    <property type="protein sequence ID" value="MEL0631089.1"/>
    <property type="molecule type" value="Genomic_DNA"/>
</dbReference>
<evidence type="ECO:0000259" key="1">
    <source>
        <dbReference type="Pfam" id="PF02254"/>
    </source>
</evidence>
<feature type="non-terminal residue" evidence="2">
    <location>
        <position position="1"/>
    </location>
</feature>
<proteinExistence type="predicted"/>
<protein>
    <submittedName>
        <fullName evidence="2">NAD-binding protein</fullName>
    </submittedName>
</protein>
<organism evidence="2 3">
    <name type="scientific">Psychromonas aquatilis</name>
    <dbReference type="NCBI Taxonomy" id="2005072"/>
    <lineage>
        <taxon>Bacteria</taxon>
        <taxon>Pseudomonadati</taxon>
        <taxon>Pseudomonadota</taxon>
        <taxon>Gammaproteobacteria</taxon>
        <taxon>Alteromonadales</taxon>
        <taxon>Psychromonadaceae</taxon>
        <taxon>Psychromonas</taxon>
    </lineage>
</organism>
<reference evidence="2 3" key="1">
    <citation type="submission" date="2024-02" db="EMBL/GenBank/DDBJ databases">
        <title>Bacteria isolated from the canopy kelp, Nereocystis luetkeana.</title>
        <authorList>
            <person name="Pfister C.A."/>
            <person name="Younker I.T."/>
            <person name="Light S.H."/>
        </authorList>
    </citation>
    <scope>NUCLEOTIDE SEQUENCE [LARGE SCALE GENOMIC DNA]</scope>
    <source>
        <strain evidence="2 3">TI.1.05</strain>
    </source>
</reference>
<comment type="caution">
    <text evidence="2">The sequence shown here is derived from an EMBL/GenBank/DDBJ whole genome shotgun (WGS) entry which is preliminary data.</text>
</comment>
<feature type="domain" description="RCK N-terminal" evidence="1">
    <location>
        <begin position="11"/>
        <end position="64"/>
    </location>
</feature>
<name>A0ABU9GUU6_9GAMM</name>
<gene>
    <name evidence="2" type="ORF">V6256_16140</name>
</gene>
<keyword evidence="3" id="KW-1185">Reference proteome</keyword>
<dbReference type="Pfam" id="PF02254">
    <property type="entry name" value="TrkA_N"/>
    <property type="match status" value="1"/>
</dbReference>
<dbReference type="InterPro" id="IPR036291">
    <property type="entry name" value="NAD(P)-bd_dom_sf"/>
</dbReference>
<evidence type="ECO:0000313" key="3">
    <source>
        <dbReference type="Proteomes" id="UP001369082"/>
    </source>
</evidence>
<dbReference type="SUPFAM" id="SSF51735">
    <property type="entry name" value="NAD(P)-binding Rossmann-fold domains"/>
    <property type="match status" value="1"/>
</dbReference>
<dbReference type="RefSeq" id="WP_341599202.1">
    <property type="nucleotide sequence ID" value="NZ_JBAKAZ010000454.1"/>
</dbReference>
<dbReference type="Gene3D" id="3.40.50.720">
    <property type="entry name" value="NAD(P)-binding Rossmann-like Domain"/>
    <property type="match status" value="1"/>
</dbReference>
<dbReference type="InterPro" id="IPR003148">
    <property type="entry name" value="RCK_N"/>
</dbReference>